<reference evidence="2 3" key="1">
    <citation type="submission" date="2019-10" db="EMBL/GenBank/DDBJ databases">
        <title>Streptomyces smaragdinus sp. nov. and Streptomyces fabii sp. nov., isolated from the gut of fungus growing-termite Macrotermes natalensis.</title>
        <authorList>
            <person name="Schwitalla J."/>
            <person name="Benndorf R."/>
            <person name="Martin K."/>
            <person name="De Beer W."/>
            <person name="Kaster A.-K."/>
            <person name="Vollmers J."/>
            <person name="Poulsen M."/>
            <person name="Beemelmanns C."/>
        </authorList>
    </citation>
    <scope>NUCLEOTIDE SEQUENCE [LARGE SCALE GENOMIC DNA]</scope>
    <source>
        <strain evidence="2 3">RB5</strain>
    </source>
</reference>
<dbReference type="Proteomes" id="UP000466345">
    <property type="component" value="Unassembled WGS sequence"/>
</dbReference>
<comment type="caution">
    <text evidence="2">The sequence shown here is derived from an EMBL/GenBank/DDBJ whole genome shotgun (WGS) entry which is preliminary data.</text>
</comment>
<gene>
    <name evidence="2" type="ORF">SRB5_64450</name>
</gene>
<protein>
    <recommendedName>
        <fullName evidence="1">DUF4132 domain-containing protein</fullName>
    </recommendedName>
</protein>
<proteinExistence type="predicted"/>
<evidence type="ECO:0000313" key="3">
    <source>
        <dbReference type="Proteomes" id="UP000466345"/>
    </source>
</evidence>
<dbReference type="EMBL" id="WEGJ01000049">
    <property type="protein sequence ID" value="MQY16247.1"/>
    <property type="molecule type" value="Genomic_DNA"/>
</dbReference>
<dbReference type="InterPro" id="IPR025406">
    <property type="entry name" value="DUF4132"/>
</dbReference>
<keyword evidence="3" id="KW-1185">Reference proteome</keyword>
<feature type="domain" description="DUF4132" evidence="1">
    <location>
        <begin position="404"/>
        <end position="566"/>
    </location>
</feature>
<organism evidence="2 3">
    <name type="scientific">Streptomyces smaragdinus</name>
    <dbReference type="NCBI Taxonomy" id="2585196"/>
    <lineage>
        <taxon>Bacteria</taxon>
        <taxon>Bacillati</taxon>
        <taxon>Actinomycetota</taxon>
        <taxon>Actinomycetes</taxon>
        <taxon>Kitasatosporales</taxon>
        <taxon>Streptomycetaceae</taxon>
        <taxon>Streptomyces</taxon>
    </lineage>
</organism>
<name>A0A7K0CRX8_9ACTN</name>
<evidence type="ECO:0000259" key="1">
    <source>
        <dbReference type="Pfam" id="PF13569"/>
    </source>
</evidence>
<sequence length="750" mass="82613">MSDPAATVVAMDGLGDHAAELYTVLTGGSEATGDTEVRVDPDRLERRERDLLLATACAVLDRDSTDDNAQLAARLLLRGISRPVFTAAACAHLFARLADHTVTGGVRVAAGAMLRCPDFAVTDELRASAAALVERALVNGGWHAQDATLAVAGVAGPDSERMVVDRIRADIADSPLRLAELEVLRAANPVQRALVADEPERYEMGRVWERLPDAPHRLAAVPGYEAWARETLTAACARLTAIHARRLPYLADQAFSATDCDTLRRAARLGLELDQPWAGELLAELLPRVAVAPTVARTMPSQAACIQLALTVEAHPTPESVAAVHETYRVVRHSGVKKKLDRLVRRAERALANRPETAIRLPDLGVAPDGTARVQAGVHYAALTVEEDIDLTWRNAQDEPYVGVPAQVRRDFPAALTAANALRTKLRAQLRVLSRVLEDTYTFPTGYRYDRWRDNLATHPVGHSISDRLIWEYATGPDTWTSFLPTDGLPEPDPGTEVRLWHPVRATAEGRAYWRDRVLDGKIRQPFRQAFREQYAPPETGRGTAMFTGYVLRLEQALGLAVREGWTTEYDSLTRTFGDVRVTLPLGARLRPGATGWATAGDLALDRQLQDLHPLPVSEILRAVDLLISVSGYARNDTTLDFARWPELRRLSALPLTDMSRLRHDTLTRVLSPHIEAGRVTLSDHHVHVGNHAVHVATGRVTRDGEQVDVPVLQTRGTTPMPYLPYEERLLEHVLRMVELLLVGARQVEA</sequence>
<accession>A0A7K0CRX8</accession>
<dbReference type="Pfam" id="PF13569">
    <property type="entry name" value="DUF4132"/>
    <property type="match status" value="1"/>
</dbReference>
<evidence type="ECO:0000313" key="2">
    <source>
        <dbReference type="EMBL" id="MQY16247.1"/>
    </source>
</evidence>
<dbReference type="AlphaFoldDB" id="A0A7K0CRX8"/>